<dbReference type="PANTHER" id="PTHR48075">
    <property type="entry name" value="3-HYDROXYACYL-COA DEHYDROGENASE FAMILY PROTEIN"/>
    <property type="match status" value="1"/>
</dbReference>
<keyword evidence="6" id="KW-1185">Reference proteome</keyword>
<feature type="domain" description="3-hydroxyacyl-CoA dehydrogenase C-terminal" evidence="3">
    <location>
        <begin position="186"/>
        <end position="284"/>
    </location>
</feature>
<keyword evidence="1" id="KW-0560">Oxidoreductase</keyword>
<dbReference type="Pfam" id="PF02737">
    <property type="entry name" value="3HCDH_N"/>
    <property type="match status" value="1"/>
</dbReference>
<evidence type="ECO:0000256" key="1">
    <source>
        <dbReference type="ARBA" id="ARBA00023002"/>
    </source>
</evidence>
<evidence type="ECO:0000313" key="6">
    <source>
        <dbReference type="Proteomes" id="UP000589716"/>
    </source>
</evidence>
<proteinExistence type="predicted"/>
<dbReference type="InterPro" id="IPR006108">
    <property type="entry name" value="3HC_DH_C"/>
</dbReference>
<dbReference type="InterPro" id="IPR006176">
    <property type="entry name" value="3-OHacyl-CoA_DH_NAD-bd"/>
</dbReference>
<dbReference type="SUPFAM" id="SSF51735">
    <property type="entry name" value="NAD(P)-binding Rossmann-fold domains"/>
    <property type="match status" value="1"/>
</dbReference>
<dbReference type="Gene3D" id="3.40.50.720">
    <property type="entry name" value="NAD(P)-binding Rossmann-like Domain"/>
    <property type="match status" value="1"/>
</dbReference>
<dbReference type="InterPro" id="IPR013328">
    <property type="entry name" value="6PGD_dom2"/>
</dbReference>
<dbReference type="GO" id="GO:0008691">
    <property type="term" value="F:3-hydroxybutyryl-CoA dehydrogenase activity"/>
    <property type="evidence" value="ECO:0007669"/>
    <property type="project" value="TreeGrafter"/>
</dbReference>
<name>A0A853IKT7_9BURK</name>
<sequence length="315" mass="33559">MNTIQTPVSTRIAIVGAGSMGSGLAALFARQGFAVALIDPVDGALARADAAITRQLTAVGAEVAAVRARIAPSPELAAAASADLVIEAAPERLELKQRLFAELDALCPPHTVFATNTSGLSINAIAQAVARRDRFVGAHFFTPADVIPLVEVVRGDATSDATIDFVMTTLRAAGKRPVLVRRDIPGFIANRIQHALAREAIALLEQGVASAADIDEVVRWSLGIRLALTGPLEQRDLNGIDVHHAIASYLYADLENRSTPAPLMAAMVERGDIGAKSGRGFYDWPPERRERVQADKARALAELAAWLQRREQDAA</sequence>
<comment type="caution">
    <text evidence="5">The sequence shown here is derived from an EMBL/GenBank/DDBJ whole genome shotgun (WGS) entry which is preliminary data.</text>
</comment>
<dbReference type="Pfam" id="PF00725">
    <property type="entry name" value="3HCDH"/>
    <property type="match status" value="1"/>
</dbReference>
<dbReference type="InterPro" id="IPR008927">
    <property type="entry name" value="6-PGluconate_DH-like_C_sf"/>
</dbReference>
<dbReference type="AlphaFoldDB" id="A0A853IKT7"/>
<dbReference type="InterPro" id="IPR036291">
    <property type="entry name" value="NAD(P)-bd_dom_sf"/>
</dbReference>
<organism evidence="5 6">
    <name type="scientific">Ottowia beijingensis</name>
    <dbReference type="NCBI Taxonomy" id="1207057"/>
    <lineage>
        <taxon>Bacteria</taxon>
        <taxon>Pseudomonadati</taxon>
        <taxon>Pseudomonadota</taxon>
        <taxon>Betaproteobacteria</taxon>
        <taxon>Burkholderiales</taxon>
        <taxon>Comamonadaceae</taxon>
        <taxon>Ottowia</taxon>
    </lineage>
</organism>
<accession>A0A853IKT7</accession>
<dbReference type="RefSeq" id="WP_180549784.1">
    <property type="nucleotide sequence ID" value="NZ_JACCKX010000001.1"/>
</dbReference>
<evidence type="ECO:0000256" key="2">
    <source>
        <dbReference type="PIRSR" id="PIRSR000105-1"/>
    </source>
</evidence>
<feature type="domain" description="3-hydroxyacyl-CoA dehydrogenase NAD binding" evidence="4">
    <location>
        <begin position="12"/>
        <end position="183"/>
    </location>
</feature>
<reference evidence="5 6" key="1">
    <citation type="submission" date="2020-07" db="EMBL/GenBank/DDBJ databases">
        <authorList>
            <person name="Maaloum M."/>
        </authorList>
    </citation>
    <scope>NUCLEOTIDE SEQUENCE [LARGE SCALE GENOMIC DNA]</scope>
    <source>
        <strain evidence="5 6">GCS-AN-3</strain>
    </source>
</reference>
<evidence type="ECO:0000313" key="5">
    <source>
        <dbReference type="EMBL" id="NZA01293.1"/>
    </source>
</evidence>
<dbReference type="InterPro" id="IPR022694">
    <property type="entry name" value="3-OHacyl-CoA_DH"/>
</dbReference>
<dbReference type="PANTHER" id="PTHR48075:SF5">
    <property type="entry name" value="3-HYDROXYBUTYRYL-COA DEHYDROGENASE"/>
    <property type="match status" value="1"/>
</dbReference>
<dbReference type="Gene3D" id="1.10.1040.10">
    <property type="entry name" value="N-(1-d-carboxylethyl)-l-norvaline Dehydrogenase, domain 2"/>
    <property type="match status" value="1"/>
</dbReference>
<dbReference type="GO" id="GO:0070403">
    <property type="term" value="F:NAD+ binding"/>
    <property type="evidence" value="ECO:0007669"/>
    <property type="project" value="InterPro"/>
</dbReference>
<dbReference type="Proteomes" id="UP000589716">
    <property type="component" value="Unassembled WGS sequence"/>
</dbReference>
<protein>
    <submittedName>
        <fullName evidence="5">3-hydroxyacyl-CoA dehydrogenase family protein</fullName>
    </submittedName>
</protein>
<dbReference type="PIRSF" id="PIRSF000105">
    <property type="entry name" value="HCDH"/>
    <property type="match status" value="1"/>
</dbReference>
<feature type="site" description="Important for catalytic activity" evidence="2">
    <location>
        <position position="139"/>
    </location>
</feature>
<dbReference type="GO" id="GO:0006635">
    <property type="term" value="P:fatty acid beta-oxidation"/>
    <property type="evidence" value="ECO:0007669"/>
    <property type="project" value="TreeGrafter"/>
</dbReference>
<evidence type="ECO:0000259" key="4">
    <source>
        <dbReference type="Pfam" id="PF02737"/>
    </source>
</evidence>
<dbReference type="FunFam" id="3.40.50.720:FF:000009">
    <property type="entry name" value="Fatty oxidation complex, alpha subunit"/>
    <property type="match status" value="1"/>
</dbReference>
<gene>
    <name evidence="5" type="ORF">H0I39_05075</name>
</gene>
<dbReference type="EMBL" id="JACCKX010000001">
    <property type="protein sequence ID" value="NZA01293.1"/>
    <property type="molecule type" value="Genomic_DNA"/>
</dbReference>
<evidence type="ECO:0000259" key="3">
    <source>
        <dbReference type="Pfam" id="PF00725"/>
    </source>
</evidence>
<dbReference type="SUPFAM" id="SSF48179">
    <property type="entry name" value="6-phosphogluconate dehydrogenase C-terminal domain-like"/>
    <property type="match status" value="1"/>
</dbReference>